<dbReference type="AlphaFoldDB" id="A0A9D9IF03"/>
<evidence type="ECO:0000256" key="4">
    <source>
        <dbReference type="ARBA" id="ARBA00023136"/>
    </source>
</evidence>
<evidence type="ECO:0000256" key="5">
    <source>
        <dbReference type="ARBA" id="ARBA00023237"/>
    </source>
</evidence>
<evidence type="ECO:0000313" key="8">
    <source>
        <dbReference type="EMBL" id="MBO8470860.1"/>
    </source>
</evidence>
<dbReference type="Proteomes" id="UP000823603">
    <property type="component" value="Unassembled WGS sequence"/>
</dbReference>
<dbReference type="PANTHER" id="PTHR12815:SF47">
    <property type="entry name" value="TRANSLOCATION AND ASSEMBLY MODULE SUBUNIT TAMA"/>
    <property type="match status" value="1"/>
</dbReference>
<reference evidence="8" key="1">
    <citation type="submission" date="2020-10" db="EMBL/GenBank/DDBJ databases">
        <authorList>
            <person name="Gilroy R."/>
        </authorList>
    </citation>
    <scope>NUCLEOTIDE SEQUENCE</scope>
    <source>
        <strain evidence="8">B2-22910</strain>
    </source>
</reference>
<dbReference type="InterPro" id="IPR010827">
    <property type="entry name" value="BamA/TamA_POTRA"/>
</dbReference>
<evidence type="ECO:0000256" key="1">
    <source>
        <dbReference type="ARBA" id="ARBA00004370"/>
    </source>
</evidence>
<keyword evidence="5" id="KW-0998">Cell outer membrane</keyword>
<evidence type="ECO:0000313" key="9">
    <source>
        <dbReference type="Proteomes" id="UP000823603"/>
    </source>
</evidence>
<comment type="subcellular location">
    <subcellularLocation>
        <location evidence="1">Membrane</location>
    </subcellularLocation>
</comment>
<accession>A0A9D9IF03</accession>
<keyword evidence="4" id="KW-0472">Membrane</keyword>
<reference evidence="8" key="2">
    <citation type="journal article" date="2021" name="PeerJ">
        <title>Extensive microbial diversity within the chicken gut microbiome revealed by metagenomics and culture.</title>
        <authorList>
            <person name="Gilroy R."/>
            <person name="Ravi A."/>
            <person name="Getino M."/>
            <person name="Pursley I."/>
            <person name="Horton D.L."/>
            <person name="Alikhan N.F."/>
            <person name="Baker D."/>
            <person name="Gharbi K."/>
            <person name="Hall N."/>
            <person name="Watson M."/>
            <person name="Adriaenssens E.M."/>
            <person name="Foster-Nyarko E."/>
            <person name="Jarju S."/>
            <person name="Secka A."/>
            <person name="Antonio M."/>
            <person name="Oren A."/>
            <person name="Chaudhuri R.R."/>
            <person name="La Ragione R."/>
            <person name="Hildebrand F."/>
            <person name="Pallen M.J."/>
        </authorList>
    </citation>
    <scope>NUCLEOTIDE SEQUENCE</scope>
    <source>
        <strain evidence="8">B2-22910</strain>
    </source>
</reference>
<evidence type="ECO:0000259" key="6">
    <source>
        <dbReference type="Pfam" id="PF01103"/>
    </source>
</evidence>
<feature type="domain" description="POTRA" evidence="7">
    <location>
        <begin position="33"/>
        <end position="135"/>
    </location>
</feature>
<dbReference type="Pfam" id="PF01103">
    <property type="entry name" value="Omp85"/>
    <property type="match status" value="1"/>
</dbReference>
<proteinExistence type="predicted"/>
<dbReference type="Gene3D" id="2.40.160.50">
    <property type="entry name" value="membrane protein fhac: a member of the omp85/tpsb transporter family"/>
    <property type="match status" value="1"/>
</dbReference>
<evidence type="ECO:0000256" key="3">
    <source>
        <dbReference type="ARBA" id="ARBA00022729"/>
    </source>
</evidence>
<gene>
    <name evidence="8" type="ORF">IAB82_03580</name>
</gene>
<protein>
    <submittedName>
        <fullName evidence="8">BamA/TamA family outer membrane protein</fullName>
    </submittedName>
</protein>
<keyword evidence="2" id="KW-0812">Transmembrane</keyword>
<dbReference type="Gene3D" id="3.10.20.310">
    <property type="entry name" value="membrane protein fhac"/>
    <property type="match status" value="1"/>
</dbReference>
<dbReference type="InterPro" id="IPR000184">
    <property type="entry name" value="Bac_surfAg_D15"/>
</dbReference>
<evidence type="ECO:0000256" key="2">
    <source>
        <dbReference type="ARBA" id="ARBA00022692"/>
    </source>
</evidence>
<sequence>IIYVVLAAVVLYSCSTTRVLQDGEYRLQKNSLKVTNDRKFNSRSLEPYIKQKPNSTFLGWNPFLNLYNMANGKGKGWDKFVNKVGVAPVVYDPDLVESSMENIESHLEYLGYYNSTVTCELTARKKRVKVNYFVKLGKRFPIKDIRYSVPEGEIGEEFYMDTSSVTVKKGSWLSEAALEAESERSSKHLRDQGFYGFSKNYFFFEADTLSFPDSAVLEMSIRNYTRNESEKEARTLHKFHIGDVSISHPRSLKIREKILTNLNTIIPGSMYSEHQVNNTYSRLSALNVFSSVNIEMNQADSNIVDCSINLTQSKLQGFKVNLEASSNSTGLFGISPQISYYHKNIFKGGEWLNLGFMGNFQFKLNDNVRSNEFGVSAGISFPKFLLLPYSLFKGAVPRTDINLSYNYQSRPEYTRNIISTSYVYNGSLGSRIFYQFYPIQLNVVRLFDLDPEFYKSLSSDPFMRNAYQNHFDLGLGGNFYYTTNAEVVPKTSFFYTRLQFDIAGNLLSAFKPVMKKDQDGSGMIWNTPFSQYVRAEFSVGKTWRFGKNNGHALATRFLAGAGYAYGNSNALPFEKHFYSGGANSLRGWQARTVGPGLAPMDSTFVIPNQTGDMKLEANVEYRLSMFWKLGGAVFVDAGNVWTLRNTGSYDSGLSKFTLKNFGKSIAMNWGVGLRLDLNFLLLRIDLGMKLHDPARERRWVRPGDWLRRDGYAVHFGVGYPF</sequence>
<organism evidence="8 9">
    <name type="scientific">Candidatus Cryptobacteroides faecavium</name>
    <dbReference type="NCBI Taxonomy" id="2840762"/>
    <lineage>
        <taxon>Bacteria</taxon>
        <taxon>Pseudomonadati</taxon>
        <taxon>Bacteroidota</taxon>
        <taxon>Bacteroidia</taxon>
        <taxon>Bacteroidales</taxon>
        <taxon>Candidatus Cryptobacteroides</taxon>
    </lineage>
</organism>
<dbReference type="InterPro" id="IPR039910">
    <property type="entry name" value="D15-like"/>
</dbReference>
<keyword evidence="3" id="KW-0732">Signal</keyword>
<dbReference type="EMBL" id="JADIMB010000050">
    <property type="protein sequence ID" value="MBO8470860.1"/>
    <property type="molecule type" value="Genomic_DNA"/>
</dbReference>
<feature type="non-terminal residue" evidence="8">
    <location>
        <position position="1"/>
    </location>
</feature>
<comment type="caution">
    <text evidence="8">The sequence shown here is derived from an EMBL/GenBank/DDBJ whole genome shotgun (WGS) entry which is preliminary data.</text>
</comment>
<dbReference type="Pfam" id="PF07244">
    <property type="entry name" value="POTRA"/>
    <property type="match status" value="1"/>
</dbReference>
<name>A0A9D9IF03_9BACT</name>
<dbReference type="PANTHER" id="PTHR12815">
    <property type="entry name" value="SORTING AND ASSEMBLY MACHINERY SAMM50 PROTEIN FAMILY MEMBER"/>
    <property type="match status" value="1"/>
</dbReference>
<dbReference type="GO" id="GO:0019867">
    <property type="term" value="C:outer membrane"/>
    <property type="evidence" value="ECO:0007669"/>
    <property type="project" value="InterPro"/>
</dbReference>
<feature type="domain" description="Bacterial surface antigen (D15)" evidence="6">
    <location>
        <begin position="336"/>
        <end position="721"/>
    </location>
</feature>
<evidence type="ECO:0000259" key="7">
    <source>
        <dbReference type="Pfam" id="PF07244"/>
    </source>
</evidence>